<dbReference type="RefSeq" id="WP_026849399.1">
    <property type="nucleotide sequence ID" value="NZ_CP011454.1"/>
</dbReference>
<dbReference type="eggNOG" id="COG0683">
    <property type="taxonomic scope" value="Bacteria"/>
</dbReference>
<dbReference type="Proteomes" id="UP000076404">
    <property type="component" value="Chromosome"/>
</dbReference>
<gene>
    <name evidence="4" type="ORF">GEMMAAP_03165</name>
</gene>
<dbReference type="InterPro" id="IPR028081">
    <property type="entry name" value="Leu-bd"/>
</dbReference>
<feature type="domain" description="Leucine-binding protein" evidence="3">
    <location>
        <begin position="20"/>
        <end position="339"/>
    </location>
</feature>
<dbReference type="PANTHER" id="PTHR47151">
    <property type="entry name" value="LEU/ILE/VAL-BINDING ABC TRANSPORTER SUBUNIT"/>
    <property type="match status" value="1"/>
</dbReference>
<evidence type="ECO:0000313" key="4">
    <source>
        <dbReference type="EMBL" id="AMW04110.1"/>
    </source>
</evidence>
<sequence>MSGPLAIGVGAIPGSPNYIQVVHGVEVAVARLNEQGGGPRFRVRLPDSTANSAVRVAQQLREDPSVIAVVGHPESGNTLEAIPVYADTEHDGANGVVAISPTSSSPRLSGISPWFFRVSPSDANAAMYTAQWVLDTLRARRAAIVYRNDSYGRDWAATFAQTFEQGRGAVVMRDPYLTGVVEFDAYAALIASLAPDVLLFPGDGADALELMRALRRKGITVPFIGGDGTENMKEDGDAAGARYVAFFDESRASSKEAQYFLPAYKARFGRAPDMFAALAYDAAIVVGRTVANGVRTRAALRLALEQVGNGAPSVDGVVGRIAFEKNHDIKGRTVVITRVPGEPPTGPASGSGGRP</sequence>
<accession>A0A143BI21</accession>
<keyword evidence="5" id="KW-1185">Reference proteome</keyword>
<dbReference type="KEGG" id="gph:GEMMAAP_03165"/>
<name>A0A143BI21_9BACT</name>
<reference evidence="4 5" key="1">
    <citation type="journal article" date="2014" name="Proc. Natl. Acad. Sci. U.S.A.">
        <title>Functional type 2 photosynthetic reaction centers found in the rare bacterial phylum Gemmatimonadetes.</title>
        <authorList>
            <person name="Zeng Y."/>
            <person name="Feng F."/>
            <person name="Medova H."/>
            <person name="Dean J."/>
            <person name="Koblizek M."/>
        </authorList>
    </citation>
    <scope>NUCLEOTIDE SEQUENCE [LARGE SCALE GENOMIC DNA]</scope>
    <source>
        <strain evidence="4 5">AP64</strain>
    </source>
</reference>
<evidence type="ECO:0000256" key="2">
    <source>
        <dbReference type="ARBA" id="ARBA00022729"/>
    </source>
</evidence>
<evidence type="ECO:0000259" key="3">
    <source>
        <dbReference type="Pfam" id="PF13458"/>
    </source>
</evidence>
<dbReference type="Gene3D" id="3.40.50.2300">
    <property type="match status" value="2"/>
</dbReference>
<comment type="similarity">
    <text evidence="1">Belongs to the leucine-binding protein family.</text>
</comment>
<evidence type="ECO:0000256" key="1">
    <source>
        <dbReference type="ARBA" id="ARBA00010062"/>
    </source>
</evidence>
<reference evidence="4 5" key="2">
    <citation type="journal article" date="2016" name="Environ. Microbiol. Rep.">
        <title>Metagenomic evidence for the presence of phototrophic Gemmatimonadetes bacteria in diverse environments.</title>
        <authorList>
            <person name="Zeng Y."/>
            <person name="Baumbach J."/>
            <person name="Barbosa E.G."/>
            <person name="Azevedo V."/>
            <person name="Zhang C."/>
            <person name="Koblizek M."/>
        </authorList>
    </citation>
    <scope>NUCLEOTIDE SEQUENCE [LARGE SCALE GENOMIC DNA]</scope>
    <source>
        <strain evidence="4 5">AP64</strain>
    </source>
</reference>
<dbReference type="STRING" id="1379270.GEMMAAP_03165"/>
<keyword evidence="2" id="KW-0732">Signal</keyword>
<dbReference type="PANTHER" id="PTHR47151:SF2">
    <property type="entry name" value="AMINO ACID BINDING PROTEIN"/>
    <property type="match status" value="1"/>
</dbReference>
<dbReference type="EMBL" id="CP011454">
    <property type="protein sequence ID" value="AMW04110.1"/>
    <property type="molecule type" value="Genomic_DNA"/>
</dbReference>
<dbReference type="AlphaFoldDB" id="A0A143BI21"/>
<evidence type="ECO:0000313" key="5">
    <source>
        <dbReference type="Proteomes" id="UP000076404"/>
    </source>
</evidence>
<protein>
    <recommendedName>
        <fullName evidence="3">Leucine-binding protein domain-containing protein</fullName>
    </recommendedName>
</protein>
<proteinExistence type="inferred from homology"/>
<dbReference type="OrthoDB" id="9791590at2"/>
<dbReference type="InterPro" id="IPR028082">
    <property type="entry name" value="Peripla_BP_I"/>
</dbReference>
<organism evidence="4 5">
    <name type="scientific">Gemmatimonas phototrophica</name>
    <dbReference type="NCBI Taxonomy" id="1379270"/>
    <lineage>
        <taxon>Bacteria</taxon>
        <taxon>Pseudomonadati</taxon>
        <taxon>Gemmatimonadota</taxon>
        <taxon>Gemmatimonadia</taxon>
        <taxon>Gemmatimonadales</taxon>
        <taxon>Gemmatimonadaceae</taxon>
        <taxon>Gemmatimonas</taxon>
    </lineage>
</organism>
<dbReference type="Pfam" id="PF13458">
    <property type="entry name" value="Peripla_BP_6"/>
    <property type="match status" value="1"/>
</dbReference>
<dbReference type="SUPFAM" id="SSF53822">
    <property type="entry name" value="Periplasmic binding protein-like I"/>
    <property type="match status" value="1"/>
</dbReference>